<keyword evidence="9" id="KW-1185">Reference proteome</keyword>
<dbReference type="InterPro" id="IPR050638">
    <property type="entry name" value="AA-Vitamin_Transporters"/>
</dbReference>
<feature type="transmembrane region" description="Helical" evidence="6">
    <location>
        <begin position="148"/>
        <end position="168"/>
    </location>
</feature>
<comment type="subcellular location">
    <subcellularLocation>
        <location evidence="1">Membrane</location>
        <topology evidence="1">Multi-pass membrane protein</topology>
    </subcellularLocation>
</comment>
<evidence type="ECO:0000256" key="4">
    <source>
        <dbReference type="ARBA" id="ARBA00022989"/>
    </source>
</evidence>
<reference evidence="9" key="1">
    <citation type="submission" date="2017-09" db="EMBL/GenBank/DDBJ databases">
        <authorList>
            <person name="Varghese N."/>
            <person name="Submissions S."/>
        </authorList>
    </citation>
    <scope>NUCLEOTIDE SEQUENCE [LARGE SCALE GENOMIC DNA]</scope>
    <source>
        <strain evidence="9">USBA 140</strain>
    </source>
</reference>
<feature type="domain" description="EamA" evidence="7">
    <location>
        <begin position="150"/>
        <end position="287"/>
    </location>
</feature>
<keyword evidence="5 6" id="KW-0472">Membrane</keyword>
<evidence type="ECO:0000256" key="2">
    <source>
        <dbReference type="ARBA" id="ARBA00007362"/>
    </source>
</evidence>
<feature type="transmembrane region" description="Helical" evidence="6">
    <location>
        <begin position="120"/>
        <end position="136"/>
    </location>
</feature>
<gene>
    <name evidence="8" type="ORF">SAMN05421508_104184</name>
</gene>
<dbReference type="InterPro" id="IPR000620">
    <property type="entry name" value="EamA_dom"/>
</dbReference>
<dbReference type="SUPFAM" id="SSF103481">
    <property type="entry name" value="Multidrug resistance efflux transporter EmrE"/>
    <property type="match status" value="2"/>
</dbReference>
<feature type="transmembrane region" description="Helical" evidence="6">
    <location>
        <begin position="91"/>
        <end position="113"/>
    </location>
</feature>
<comment type="similarity">
    <text evidence="2">Belongs to the EamA transporter family.</text>
</comment>
<dbReference type="InterPro" id="IPR037185">
    <property type="entry name" value="EmrE-like"/>
</dbReference>
<evidence type="ECO:0000256" key="1">
    <source>
        <dbReference type="ARBA" id="ARBA00004141"/>
    </source>
</evidence>
<evidence type="ECO:0000256" key="6">
    <source>
        <dbReference type="SAM" id="Phobius"/>
    </source>
</evidence>
<keyword evidence="4 6" id="KW-1133">Transmembrane helix</keyword>
<feature type="transmembrane region" description="Helical" evidence="6">
    <location>
        <begin position="245"/>
        <end position="263"/>
    </location>
</feature>
<dbReference type="EMBL" id="OCNJ01000004">
    <property type="protein sequence ID" value="SOD94976.1"/>
    <property type="molecule type" value="Genomic_DNA"/>
</dbReference>
<evidence type="ECO:0000256" key="3">
    <source>
        <dbReference type="ARBA" id="ARBA00022692"/>
    </source>
</evidence>
<dbReference type="GO" id="GO:0016020">
    <property type="term" value="C:membrane"/>
    <property type="evidence" value="ECO:0007669"/>
    <property type="project" value="UniProtKB-SubCell"/>
</dbReference>
<feature type="transmembrane region" description="Helical" evidence="6">
    <location>
        <begin position="188"/>
        <end position="208"/>
    </location>
</feature>
<sequence>MVNQALYVAVVLIWGSTWIAVKYQVGVVAPEVSVALRFLLAAAMLMAWCGVRRLPMRFTGRQHLFMAAQGLGLFCINYIPMYWAAQWLTSGLLAVAFSCVIVFNLFLGAVFLGHRIEPRVALGAAIGLAGIALVFWPELRGVDLTDRVTLGVALALVGTLAASGGMMISSRNQKAGLPVLQTNAFGMLYGGVATALYVTLAPGIDWAWDGRTEYAAALVYLALFGSVLGFGFYLTLLGRIGPARASYASVLFPVIALGISTVLEGYHWPPVAVAGMALVLVGNVLVLTRGRVKLPLPAAVVAPAVAKQGDQG</sequence>
<feature type="transmembrane region" description="Helical" evidence="6">
    <location>
        <begin position="269"/>
        <end position="287"/>
    </location>
</feature>
<feature type="transmembrane region" description="Helical" evidence="6">
    <location>
        <begin position="33"/>
        <end position="51"/>
    </location>
</feature>
<keyword evidence="3 6" id="KW-0812">Transmembrane</keyword>
<dbReference type="OrthoDB" id="2352272at2"/>
<dbReference type="Pfam" id="PF00892">
    <property type="entry name" value="EamA"/>
    <property type="match status" value="2"/>
</dbReference>
<dbReference type="Proteomes" id="UP000219621">
    <property type="component" value="Unassembled WGS sequence"/>
</dbReference>
<feature type="transmembrane region" description="Helical" evidence="6">
    <location>
        <begin position="214"/>
        <end position="233"/>
    </location>
</feature>
<dbReference type="RefSeq" id="WP_097279144.1">
    <property type="nucleotide sequence ID" value="NZ_OCNJ01000004.1"/>
</dbReference>
<feature type="domain" description="EamA" evidence="7">
    <location>
        <begin position="7"/>
        <end position="135"/>
    </location>
</feature>
<protein>
    <submittedName>
        <fullName evidence="8">Permease of the drug/metabolite transporter (DMT) superfamily</fullName>
    </submittedName>
</protein>
<dbReference type="PANTHER" id="PTHR32322">
    <property type="entry name" value="INNER MEMBRANE TRANSPORTER"/>
    <property type="match status" value="1"/>
</dbReference>
<feature type="transmembrane region" description="Helical" evidence="6">
    <location>
        <begin position="5"/>
        <end position="21"/>
    </location>
</feature>
<accession>A0A286GID0</accession>
<dbReference type="PANTHER" id="PTHR32322:SF2">
    <property type="entry name" value="EAMA DOMAIN-CONTAINING PROTEIN"/>
    <property type="match status" value="1"/>
</dbReference>
<evidence type="ECO:0000313" key="8">
    <source>
        <dbReference type="EMBL" id="SOD94976.1"/>
    </source>
</evidence>
<evidence type="ECO:0000259" key="7">
    <source>
        <dbReference type="Pfam" id="PF00892"/>
    </source>
</evidence>
<evidence type="ECO:0000313" key="9">
    <source>
        <dbReference type="Proteomes" id="UP000219621"/>
    </source>
</evidence>
<evidence type="ECO:0000256" key="5">
    <source>
        <dbReference type="ARBA" id="ARBA00023136"/>
    </source>
</evidence>
<dbReference type="AlphaFoldDB" id="A0A286GID0"/>
<organism evidence="8 9">
    <name type="scientific">Caenispirillum bisanense</name>
    <dbReference type="NCBI Taxonomy" id="414052"/>
    <lineage>
        <taxon>Bacteria</taxon>
        <taxon>Pseudomonadati</taxon>
        <taxon>Pseudomonadota</taxon>
        <taxon>Alphaproteobacteria</taxon>
        <taxon>Rhodospirillales</taxon>
        <taxon>Novispirillaceae</taxon>
        <taxon>Caenispirillum</taxon>
    </lineage>
</organism>
<name>A0A286GID0_9PROT</name>
<feature type="transmembrane region" description="Helical" evidence="6">
    <location>
        <begin position="63"/>
        <end position="85"/>
    </location>
</feature>
<proteinExistence type="inferred from homology"/>